<dbReference type="Proteomes" id="UP000241645">
    <property type="component" value="Unassembled WGS sequence"/>
</dbReference>
<proteinExistence type="predicted"/>
<evidence type="ECO:0000313" key="3">
    <source>
        <dbReference type="Proteomes" id="UP000241645"/>
    </source>
</evidence>
<accession>A0ABX5FIQ3</accession>
<dbReference type="InterPro" id="IPR010982">
    <property type="entry name" value="Lambda_DNA-bd_dom_sf"/>
</dbReference>
<sequence length="78" mass="9233">MSKRIKESFPDLKLKDARIDKKLSQEKISRIINVSLKHYQNIEYGITVPFVTIALHICEVLNIDPRDVDEWKDRRIPN</sequence>
<dbReference type="SUPFAM" id="SSF47413">
    <property type="entry name" value="lambda repressor-like DNA-binding domains"/>
    <property type="match status" value="1"/>
</dbReference>
<dbReference type="PROSITE" id="PS50943">
    <property type="entry name" value="HTH_CROC1"/>
    <property type="match status" value="1"/>
</dbReference>
<organism evidence="2 3">
    <name type="scientific">Brevibacillus porteri</name>
    <dbReference type="NCBI Taxonomy" id="2126350"/>
    <lineage>
        <taxon>Bacteria</taxon>
        <taxon>Bacillati</taxon>
        <taxon>Bacillota</taxon>
        <taxon>Bacilli</taxon>
        <taxon>Bacillales</taxon>
        <taxon>Paenibacillaceae</taxon>
        <taxon>Brevibacillus</taxon>
    </lineage>
</organism>
<dbReference type="Pfam" id="PF01381">
    <property type="entry name" value="HTH_3"/>
    <property type="match status" value="1"/>
</dbReference>
<dbReference type="Gene3D" id="1.10.260.40">
    <property type="entry name" value="lambda repressor-like DNA-binding domains"/>
    <property type="match status" value="1"/>
</dbReference>
<name>A0ABX5FIQ3_9BACL</name>
<dbReference type="InterPro" id="IPR001387">
    <property type="entry name" value="Cro/C1-type_HTH"/>
</dbReference>
<keyword evidence="3" id="KW-1185">Reference proteome</keyword>
<dbReference type="RefSeq" id="WP_106836644.1">
    <property type="nucleotide sequence ID" value="NZ_JARMEW010000053.1"/>
</dbReference>
<dbReference type="CDD" id="cd00093">
    <property type="entry name" value="HTH_XRE"/>
    <property type="match status" value="1"/>
</dbReference>
<feature type="domain" description="HTH cro/C1-type" evidence="1">
    <location>
        <begin position="14"/>
        <end position="68"/>
    </location>
</feature>
<comment type="caution">
    <text evidence="2">The sequence shown here is derived from an EMBL/GenBank/DDBJ whole genome shotgun (WGS) entry which is preliminary data.</text>
</comment>
<gene>
    <name evidence="2" type="ORF">C7R92_29875</name>
</gene>
<evidence type="ECO:0000259" key="1">
    <source>
        <dbReference type="PROSITE" id="PS50943"/>
    </source>
</evidence>
<reference evidence="2 3" key="1">
    <citation type="submission" date="2018-03" db="EMBL/GenBank/DDBJ databases">
        <title>Brevisbacillus phylogenomics.</title>
        <authorList>
            <person name="Dunlap C."/>
        </authorList>
    </citation>
    <scope>NUCLEOTIDE SEQUENCE [LARGE SCALE GENOMIC DNA]</scope>
    <source>
        <strain evidence="2 3">NRRL B-41110</strain>
    </source>
</reference>
<dbReference type="EMBL" id="PXZO01000068">
    <property type="protein sequence ID" value="PSK02615.1"/>
    <property type="molecule type" value="Genomic_DNA"/>
</dbReference>
<evidence type="ECO:0000313" key="2">
    <source>
        <dbReference type="EMBL" id="PSK02615.1"/>
    </source>
</evidence>
<protein>
    <submittedName>
        <fullName evidence="2">XRE family transcriptional regulator</fullName>
    </submittedName>
</protein>
<dbReference type="SMART" id="SM00530">
    <property type="entry name" value="HTH_XRE"/>
    <property type="match status" value="1"/>
</dbReference>